<dbReference type="PROSITE" id="PS01124">
    <property type="entry name" value="HTH_ARAC_FAMILY_2"/>
    <property type="match status" value="1"/>
</dbReference>
<dbReference type="PANTHER" id="PTHR43280">
    <property type="entry name" value="ARAC-FAMILY TRANSCRIPTIONAL REGULATOR"/>
    <property type="match status" value="1"/>
</dbReference>
<dbReference type="SUPFAM" id="SSF46689">
    <property type="entry name" value="Homeodomain-like"/>
    <property type="match status" value="2"/>
</dbReference>
<dbReference type="InterPro" id="IPR018060">
    <property type="entry name" value="HTH_AraC"/>
</dbReference>
<dbReference type="GO" id="GO:0003700">
    <property type="term" value="F:DNA-binding transcription factor activity"/>
    <property type="evidence" value="ECO:0007669"/>
    <property type="project" value="InterPro"/>
</dbReference>
<dbReference type="InterPro" id="IPR003313">
    <property type="entry name" value="AraC-bd"/>
</dbReference>
<sequence length="313" mass="36623">MIVARALENELYFFQYLSTRDEMSESAYYFHTHQGIEILYVYEGSGQVILDDRFYAVHPRTLLIFKPFQLHYIRMDVPPKYTCSLIKVKPIFMEQCASVFPQCHDLISGFLNDDGSSQIFGLNEAQHAQLHEKFRNLNEILQTSGSRQFHEEAVILFLFTFFVNLVTTVMPNAEAGKPVKPLRTTQHIGRILKWIDAHYKERYTLDRLAEELHFSVSYMSKLFRRQTGKSIHEYITEKRLDQARLLLHTPKSVEAISEETGFHSPSHFIRTFKAKYGVPRINTDWAQLSGTSRRNERIMQFLNRFLLPGVLYA</sequence>
<gene>
    <name evidence="5" type="ORF">IDH45_02375</name>
</gene>
<dbReference type="GO" id="GO:0043565">
    <property type="term" value="F:sequence-specific DNA binding"/>
    <property type="evidence" value="ECO:0007669"/>
    <property type="project" value="InterPro"/>
</dbReference>
<dbReference type="SMART" id="SM00342">
    <property type="entry name" value="HTH_ARAC"/>
    <property type="match status" value="1"/>
</dbReference>
<dbReference type="Pfam" id="PF12833">
    <property type="entry name" value="HTH_18"/>
    <property type="match status" value="1"/>
</dbReference>
<dbReference type="InterPro" id="IPR037923">
    <property type="entry name" value="HTH-like"/>
</dbReference>
<keyword evidence="2" id="KW-0238">DNA-binding</keyword>
<keyword evidence="1" id="KW-0805">Transcription regulation</keyword>
<keyword evidence="6" id="KW-1185">Reference proteome</keyword>
<name>A0A927C7L8_9BACL</name>
<evidence type="ECO:0000256" key="3">
    <source>
        <dbReference type="ARBA" id="ARBA00023163"/>
    </source>
</evidence>
<dbReference type="RefSeq" id="WP_190924302.1">
    <property type="nucleotide sequence ID" value="NZ_JACXJA010000003.1"/>
</dbReference>
<proteinExistence type="predicted"/>
<evidence type="ECO:0000256" key="2">
    <source>
        <dbReference type="ARBA" id="ARBA00023125"/>
    </source>
</evidence>
<dbReference type="InterPro" id="IPR014710">
    <property type="entry name" value="RmlC-like_jellyroll"/>
</dbReference>
<evidence type="ECO:0000256" key="1">
    <source>
        <dbReference type="ARBA" id="ARBA00023015"/>
    </source>
</evidence>
<accession>A0A927C7L8</accession>
<dbReference type="Proteomes" id="UP000639396">
    <property type="component" value="Unassembled WGS sequence"/>
</dbReference>
<dbReference type="Gene3D" id="2.60.120.10">
    <property type="entry name" value="Jelly Rolls"/>
    <property type="match status" value="1"/>
</dbReference>
<comment type="caution">
    <text evidence="5">The sequence shown here is derived from an EMBL/GenBank/DDBJ whole genome shotgun (WGS) entry which is preliminary data.</text>
</comment>
<reference evidence="5" key="1">
    <citation type="submission" date="2020-09" db="EMBL/GenBank/DDBJ databases">
        <title>A novel bacterium of genus Paenibacillus, isolated from South China Sea.</title>
        <authorList>
            <person name="Huang H."/>
            <person name="Mo K."/>
            <person name="Hu Y."/>
        </authorList>
    </citation>
    <scope>NUCLEOTIDE SEQUENCE</scope>
    <source>
        <strain evidence="5">IB182363</strain>
    </source>
</reference>
<dbReference type="SUPFAM" id="SSF51215">
    <property type="entry name" value="Regulatory protein AraC"/>
    <property type="match status" value="1"/>
</dbReference>
<protein>
    <submittedName>
        <fullName evidence="5">Helix-turn-helix transcriptional regulator</fullName>
    </submittedName>
</protein>
<dbReference type="EMBL" id="JACXJA010000003">
    <property type="protein sequence ID" value="MBD2860830.1"/>
    <property type="molecule type" value="Genomic_DNA"/>
</dbReference>
<dbReference type="Gene3D" id="1.10.10.60">
    <property type="entry name" value="Homeodomain-like"/>
    <property type="match status" value="2"/>
</dbReference>
<dbReference type="PANTHER" id="PTHR43280:SF2">
    <property type="entry name" value="HTH-TYPE TRANSCRIPTIONAL REGULATOR EXSA"/>
    <property type="match status" value="1"/>
</dbReference>
<dbReference type="AlphaFoldDB" id="A0A927C7L8"/>
<evidence type="ECO:0000313" key="5">
    <source>
        <dbReference type="EMBL" id="MBD2860830.1"/>
    </source>
</evidence>
<evidence type="ECO:0000313" key="6">
    <source>
        <dbReference type="Proteomes" id="UP000639396"/>
    </source>
</evidence>
<evidence type="ECO:0000259" key="4">
    <source>
        <dbReference type="PROSITE" id="PS01124"/>
    </source>
</evidence>
<feature type="domain" description="HTH araC/xylS-type" evidence="4">
    <location>
        <begin position="189"/>
        <end position="278"/>
    </location>
</feature>
<keyword evidence="3" id="KW-0804">Transcription</keyword>
<organism evidence="5 6">
    <name type="scientific">Paenibacillus oceani</name>
    <dbReference type="NCBI Taxonomy" id="2772510"/>
    <lineage>
        <taxon>Bacteria</taxon>
        <taxon>Bacillati</taxon>
        <taxon>Bacillota</taxon>
        <taxon>Bacilli</taxon>
        <taxon>Bacillales</taxon>
        <taxon>Paenibacillaceae</taxon>
        <taxon>Paenibacillus</taxon>
    </lineage>
</organism>
<dbReference type="InterPro" id="IPR009057">
    <property type="entry name" value="Homeodomain-like_sf"/>
</dbReference>
<dbReference type="Pfam" id="PF02311">
    <property type="entry name" value="AraC_binding"/>
    <property type="match status" value="1"/>
</dbReference>